<sequence length="257" mass="27026">MNPISKKVLVSSMAAAIVLGGAGYLQNKVFAAASTDASTSVSEDGQTGTDSSAADAVKNRAGKWMDRKAGGPRGGNIVKETAEVLGLTEAEIRTALEAGSTFAEIAEGKGMTQSVFVQKLTELETSKIDERLSEGSITETEAAEWKEGLSARLTQMVESSEVGFGKGHGKGGRGFGKFGNPEEIAALLGLSEDELKVEMKEGQSLAEIAATKGISEDQLVQKLKDQMTEPLKQWINEKHTDADKSAAAAADTEEEAN</sequence>
<dbReference type="Proteomes" id="UP000187074">
    <property type="component" value="Unassembled WGS sequence"/>
</dbReference>
<feature type="region of interest" description="Disordered" evidence="1">
    <location>
        <begin position="235"/>
        <end position="257"/>
    </location>
</feature>
<gene>
    <name evidence="2" type="ORF">BK123_29760</name>
</gene>
<proteinExistence type="predicted"/>
<reference evidence="2 3" key="1">
    <citation type="submission" date="2016-11" db="EMBL/GenBank/DDBJ databases">
        <title>Paenibacillus species isolates.</title>
        <authorList>
            <person name="Beno S.M."/>
        </authorList>
    </citation>
    <scope>NUCLEOTIDE SEQUENCE [LARGE SCALE GENOMIC DNA]</scope>
    <source>
        <strain evidence="2 3">FSL F4-0100</strain>
    </source>
</reference>
<dbReference type="STRING" id="1401.BK123_29760"/>
<dbReference type="EMBL" id="MRTF01000013">
    <property type="protein sequence ID" value="OME88736.1"/>
    <property type="molecule type" value="Genomic_DNA"/>
</dbReference>
<evidence type="ECO:0000256" key="1">
    <source>
        <dbReference type="SAM" id="MobiDB-lite"/>
    </source>
</evidence>
<dbReference type="RefSeq" id="WP_076325958.1">
    <property type="nucleotide sequence ID" value="NZ_MRTF01000013.1"/>
</dbReference>
<protein>
    <submittedName>
        <fullName evidence="2">Uncharacterized protein</fullName>
    </submittedName>
</protein>
<organism evidence="2 3">
    <name type="scientific">Paenibacillus lautus</name>
    <name type="common">Bacillus lautus</name>
    <dbReference type="NCBI Taxonomy" id="1401"/>
    <lineage>
        <taxon>Bacteria</taxon>
        <taxon>Bacillati</taxon>
        <taxon>Bacillota</taxon>
        <taxon>Bacilli</taxon>
        <taxon>Bacillales</taxon>
        <taxon>Paenibacillaceae</taxon>
        <taxon>Paenibacillus</taxon>
    </lineage>
</organism>
<evidence type="ECO:0000313" key="3">
    <source>
        <dbReference type="Proteomes" id="UP000187074"/>
    </source>
</evidence>
<accession>A0A1R1ATL5</accession>
<dbReference type="OrthoDB" id="2080113at2"/>
<feature type="compositionally biased region" description="Basic and acidic residues" evidence="1">
    <location>
        <begin position="235"/>
        <end position="244"/>
    </location>
</feature>
<name>A0A1R1ATL5_PAELA</name>
<dbReference type="AlphaFoldDB" id="A0A1R1ATL5"/>
<comment type="caution">
    <text evidence="2">The sequence shown here is derived from an EMBL/GenBank/DDBJ whole genome shotgun (WGS) entry which is preliminary data.</text>
</comment>
<evidence type="ECO:0000313" key="2">
    <source>
        <dbReference type="EMBL" id="OME88736.1"/>
    </source>
</evidence>